<accession>A0ABT3BJT6</accession>
<dbReference type="Gene3D" id="1.20.1250.20">
    <property type="entry name" value="MFS general substrate transporter like domains"/>
    <property type="match status" value="1"/>
</dbReference>
<dbReference type="Proteomes" id="UP001208690">
    <property type="component" value="Unassembled WGS sequence"/>
</dbReference>
<organism evidence="9 10">
    <name type="scientific">Roseobacter sinensis</name>
    <dbReference type="NCBI Taxonomy" id="2931391"/>
    <lineage>
        <taxon>Bacteria</taxon>
        <taxon>Pseudomonadati</taxon>
        <taxon>Pseudomonadota</taxon>
        <taxon>Alphaproteobacteria</taxon>
        <taxon>Rhodobacterales</taxon>
        <taxon>Roseobacteraceae</taxon>
        <taxon>Roseobacter</taxon>
    </lineage>
</organism>
<feature type="domain" description="Major facilitator superfamily (MFS) profile" evidence="8">
    <location>
        <begin position="25"/>
        <end position="406"/>
    </location>
</feature>
<name>A0ABT3BJT6_9RHOB</name>
<dbReference type="PANTHER" id="PTHR23513:SF11">
    <property type="entry name" value="STAPHYLOFERRIN A TRANSPORTER"/>
    <property type="match status" value="1"/>
</dbReference>
<feature type="transmembrane region" description="Helical" evidence="7">
    <location>
        <begin position="59"/>
        <end position="79"/>
    </location>
</feature>
<dbReference type="PANTHER" id="PTHR23513">
    <property type="entry name" value="INTEGRAL MEMBRANE EFFLUX PROTEIN-RELATED"/>
    <property type="match status" value="1"/>
</dbReference>
<protein>
    <submittedName>
        <fullName evidence="9">MFS transporter</fullName>
    </submittedName>
</protein>
<proteinExistence type="predicted"/>
<evidence type="ECO:0000256" key="7">
    <source>
        <dbReference type="SAM" id="Phobius"/>
    </source>
</evidence>
<evidence type="ECO:0000313" key="9">
    <source>
        <dbReference type="EMBL" id="MCV3273473.1"/>
    </source>
</evidence>
<dbReference type="InterPro" id="IPR010290">
    <property type="entry name" value="TM_effector"/>
</dbReference>
<comment type="subcellular location">
    <subcellularLocation>
        <location evidence="1">Cell membrane</location>
        <topology evidence="1">Multi-pass membrane protein</topology>
    </subcellularLocation>
</comment>
<dbReference type="CDD" id="cd06173">
    <property type="entry name" value="MFS_MefA_like"/>
    <property type="match status" value="1"/>
</dbReference>
<feature type="transmembrane region" description="Helical" evidence="7">
    <location>
        <begin position="175"/>
        <end position="203"/>
    </location>
</feature>
<evidence type="ECO:0000256" key="2">
    <source>
        <dbReference type="ARBA" id="ARBA00022448"/>
    </source>
</evidence>
<dbReference type="EMBL" id="JALIEB010000015">
    <property type="protein sequence ID" value="MCV3273473.1"/>
    <property type="molecule type" value="Genomic_DNA"/>
</dbReference>
<evidence type="ECO:0000259" key="8">
    <source>
        <dbReference type="PROSITE" id="PS50850"/>
    </source>
</evidence>
<sequence length="542" mass="57289">MTDRTSAESAAAQPTSPWAPFGHTPFAVLWVATVVSNVGTWMNDVGAGWLMTELSPSPLVVAGVQAATTLPVFLFALLAGAVADIVDRRRMLLVVNGLTFIVVSALAALVALDAMTPGLLLVFTFLIGTGAAFLAPAWQAIVPKLVPREALGSAIALNSMGINVSRAIGPALAGFLIVTVGLWSPFAVNAASFLAILAALWWWRPPPEPARRLPREHVGGAIIAGLRYAANSGPLRATLLRAAAFFAFASAYWAMLPLIARQVLDGGPTLYGMLLASVGAGAVAGALILPALRKRLGPDLTVGVGTLGTALVLLAFAVVPNPVIAVGASGLAGISWIAVLSSLHVSAQTALPDWVRARGLSIFLTVFFGAMSGGSLIWGQVANLWGIPVALVVAAAGALLLIPATWHAKLGQGEALDLAPSGHWPEPAVTLPHPDDRGPVMIQIRYEIAEEDQKSFRRLMGDLARARRRGGAYGWTLMQDAEEPERFVETWFETSWINHLRHHERVSRADRDIQAEVQALHRGAGAPAARHFLALHSKQDVS</sequence>
<evidence type="ECO:0000256" key="4">
    <source>
        <dbReference type="ARBA" id="ARBA00022692"/>
    </source>
</evidence>
<feature type="transmembrane region" description="Helical" evidence="7">
    <location>
        <begin position="91"/>
        <end position="112"/>
    </location>
</feature>
<evidence type="ECO:0000256" key="1">
    <source>
        <dbReference type="ARBA" id="ARBA00004651"/>
    </source>
</evidence>
<dbReference type="InterPro" id="IPR036259">
    <property type="entry name" value="MFS_trans_sf"/>
</dbReference>
<dbReference type="InterPro" id="IPR020846">
    <property type="entry name" value="MFS_dom"/>
</dbReference>
<evidence type="ECO:0000313" key="10">
    <source>
        <dbReference type="Proteomes" id="UP001208690"/>
    </source>
</evidence>
<keyword evidence="5 7" id="KW-1133">Transmembrane helix</keyword>
<feature type="transmembrane region" description="Helical" evidence="7">
    <location>
        <begin position="270"/>
        <end position="292"/>
    </location>
</feature>
<gene>
    <name evidence="9" type="ORF">MUB52_18735</name>
</gene>
<feature type="transmembrane region" description="Helical" evidence="7">
    <location>
        <begin position="384"/>
        <end position="402"/>
    </location>
</feature>
<feature type="transmembrane region" description="Helical" evidence="7">
    <location>
        <begin position="118"/>
        <end position="138"/>
    </location>
</feature>
<evidence type="ECO:0000256" key="6">
    <source>
        <dbReference type="ARBA" id="ARBA00023136"/>
    </source>
</evidence>
<keyword evidence="10" id="KW-1185">Reference proteome</keyword>
<evidence type="ECO:0000256" key="5">
    <source>
        <dbReference type="ARBA" id="ARBA00022989"/>
    </source>
</evidence>
<dbReference type="PROSITE" id="PS50850">
    <property type="entry name" value="MFS"/>
    <property type="match status" value="1"/>
</dbReference>
<feature type="transmembrane region" description="Helical" evidence="7">
    <location>
        <begin position="150"/>
        <end position="169"/>
    </location>
</feature>
<feature type="transmembrane region" description="Helical" evidence="7">
    <location>
        <begin position="324"/>
        <end position="347"/>
    </location>
</feature>
<feature type="transmembrane region" description="Helical" evidence="7">
    <location>
        <begin position="242"/>
        <end position="264"/>
    </location>
</feature>
<dbReference type="Pfam" id="PF05977">
    <property type="entry name" value="MFS_3"/>
    <property type="match status" value="1"/>
</dbReference>
<comment type="caution">
    <text evidence="9">The sequence shown here is derived from an EMBL/GenBank/DDBJ whole genome shotgun (WGS) entry which is preliminary data.</text>
</comment>
<dbReference type="RefSeq" id="WP_263845697.1">
    <property type="nucleotide sequence ID" value="NZ_JALIEB010000015.1"/>
</dbReference>
<evidence type="ECO:0000256" key="3">
    <source>
        <dbReference type="ARBA" id="ARBA00022475"/>
    </source>
</evidence>
<dbReference type="SUPFAM" id="SSF103473">
    <property type="entry name" value="MFS general substrate transporter"/>
    <property type="match status" value="1"/>
</dbReference>
<feature type="transmembrane region" description="Helical" evidence="7">
    <location>
        <begin position="299"/>
        <end position="318"/>
    </location>
</feature>
<keyword evidence="6 7" id="KW-0472">Membrane</keyword>
<keyword evidence="2" id="KW-0813">Transport</keyword>
<keyword evidence="3" id="KW-1003">Cell membrane</keyword>
<feature type="transmembrane region" description="Helical" evidence="7">
    <location>
        <begin position="359"/>
        <end position="378"/>
    </location>
</feature>
<reference evidence="9 10" key="1">
    <citation type="submission" date="2022-04" db="EMBL/GenBank/DDBJ databases">
        <title>Roseobacter sp. WL0113 is a bacterium isolated from neritic sediment.</title>
        <authorList>
            <person name="Wang L."/>
            <person name="He W."/>
            <person name="Zhang D.-F."/>
        </authorList>
    </citation>
    <scope>NUCLEOTIDE SEQUENCE [LARGE SCALE GENOMIC DNA]</scope>
    <source>
        <strain evidence="9 10">WL0113</strain>
    </source>
</reference>
<keyword evidence="4 7" id="KW-0812">Transmembrane</keyword>